<dbReference type="Gene3D" id="3.30.930.10">
    <property type="entry name" value="Bira Bifunctional Protein, Domain 2"/>
    <property type="match status" value="1"/>
</dbReference>
<gene>
    <name evidence="3" type="primary">LipB</name>
    <name evidence="3" type="ORF">PCHAJ_000128800</name>
</gene>
<dbReference type="InterPro" id="IPR045864">
    <property type="entry name" value="aa-tRNA-synth_II/BPL/LPL"/>
</dbReference>
<protein>
    <submittedName>
        <fullName evidence="3">Lipoate-protein ligase B, putative</fullName>
        <ecNumber evidence="3">6.3.1.20</ecNumber>
    </submittedName>
</protein>
<sequence length="432" mass="50636">MIKRLLIAQLSLHILLLCNTDKIKNGKSNLKITGCKPKGLKMKANRKTHKQMYIGIVNRTNIKKYKKTQAHLNNEIFIFDFSKKLINYNLAFELQNFLHQSKIMLQHENSLNASELDKFKNFKNKLEKYDFCFILQHPPCYTLGSSANPKDILLNEANYYIEDLGDIYKNSYLYTIQNFINKYKSIKDEIDKSENYDEKKDYFQSFEKYINDQNKIPIYRINRGGKATFHGPGQLVLYFILNLKNYPSNYAERYINLDKENYNNSDNKYTTHNNNDYPLVTEINPNPSVHVEHLFDLHKTIMNFQKVGMDIMNKFSIKTHTKDDSIGVFYNEKKLISIGLKIRKYISMHGMSLNFNVNKNFLKYLLSCGMDHSNYISLQEIDKIIEKRNIGKSQIAIHNSLLNELTANCIQSLKKNFNAKVKITNNIEDIFA</sequence>
<feature type="domain" description="BPL/LPL catalytic" evidence="2">
    <location>
        <begin position="159"/>
        <end position="421"/>
    </location>
</feature>
<feature type="chain" id="PRO_5008750462" evidence="1">
    <location>
        <begin position="21"/>
        <end position="432"/>
    </location>
</feature>
<reference evidence="3 4" key="1">
    <citation type="submission" date="2016-08" db="EMBL/GenBank/DDBJ databases">
        <authorList>
            <consortium name="Pathogen Informatics"/>
        </authorList>
    </citation>
    <scope>NUCLEOTIDE SEQUENCE [LARGE SCALE GENOMIC DNA]</scope>
    <source>
        <strain evidence="3 4">AJ</strain>
    </source>
</reference>
<dbReference type="EC" id="6.3.1.20" evidence="3"/>
<dbReference type="SUPFAM" id="SSF55681">
    <property type="entry name" value="Class II aaRS and biotin synthetases"/>
    <property type="match status" value="1"/>
</dbReference>
<keyword evidence="1" id="KW-0732">Signal</keyword>
<dbReference type="GO" id="GO:0033819">
    <property type="term" value="F:lipoyl(octanoyl) transferase activity"/>
    <property type="evidence" value="ECO:0007669"/>
    <property type="project" value="InterPro"/>
</dbReference>
<dbReference type="EMBL" id="LT608173">
    <property type="protein sequence ID" value="SCM00668.1"/>
    <property type="molecule type" value="Genomic_DNA"/>
</dbReference>
<accession>A0A1C6XBG6</accession>
<dbReference type="PANTHER" id="PTHR10993:SF7">
    <property type="entry name" value="LIPOYLTRANSFERASE 2, MITOCHONDRIAL-RELATED"/>
    <property type="match status" value="1"/>
</dbReference>
<name>A0A1C6XBG6_PLACU</name>
<dbReference type="PANTHER" id="PTHR10993">
    <property type="entry name" value="OCTANOYLTRANSFERASE"/>
    <property type="match status" value="1"/>
</dbReference>
<dbReference type="Pfam" id="PF21948">
    <property type="entry name" value="LplA-B_cat"/>
    <property type="match status" value="2"/>
</dbReference>
<dbReference type="Proteomes" id="UP000507163">
    <property type="component" value="Chromosome 7"/>
</dbReference>
<evidence type="ECO:0000256" key="1">
    <source>
        <dbReference type="SAM" id="SignalP"/>
    </source>
</evidence>
<proteinExistence type="predicted"/>
<feature type="signal peptide" evidence="1">
    <location>
        <begin position="1"/>
        <end position="20"/>
    </location>
</feature>
<dbReference type="AlphaFoldDB" id="A0A1C6XBG6"/>
<evidence type="ECO:0000313" key="3">
    <source>
        <dbReference type="EMBL" id="SCM00668.1"/>
    </source>
</evidence>
<dbReference type="InterPro" id="IPR020605">
    <property type="entry name" value="Octanoyltransferase_CS"/>
</dbReference>
<keyword evidence="3" id="KW-0436">Ligase</keyword>
<organism evidence="3 4">
    <name type="scientific">Plasmodium chabaudi chabaudi</name>
    <dbReference type="NCBI Taxonomy" id="31271"/>
    <lineage>
        <taxon>Eukaryota</taxon>
        <taxon>Sar</taxon>
        <taxon>Alveolata</taxon>
        <taxon>Apicomplexa</taxon>
        <taxon>Aconoidasida</taxon>
        <taxon>Haemosporida</taxon>
        <taxon>Plasmodiidae</taxon>
        <taxon>Plasmodium</taxon>
        <taxon>Plasmodium (Vinckeia)</taxon>
    </lineage>
</organism>
<dbReference type="GO" id="GO:0016979">
    <property type="term" value="F:lipoate-protein ligase activity"/>
    <property type="evidence" value="ECO:0007669"/>
    <property type="project" value="UniProtKB-EC"/>
</dbReference>
<evidence type="ECO:0000313" key="4">
    <source>
        <dbReference type="Proteomes" id="UP000507163"/>
    </source>
</evidence>
<dbReference type="PROSITE" id="PS01313">
    <property type="entry name" value="LIPB"/>
    <property type="match status" value="1"/>
</dbReference>
<evidence type="ECO:0000259" key="2">
    <source>
        <dbReference type="PROSITE" id="PS51733"/>
    </source>
</evidence>
<dbReference type="GO" id="GO:0009249">
    <property type="term" value="P:protein lipoylation"/>
    <property type="evidence" value="ECO:0007669"/>
    <property type="project" value="InterPro"/>
</dbReference>
<dbReference type="InterPro" id="IPR004143">
    <property type="entry name" value="BPL_LPL_catalytic"/>
</dbReference>
<dbReference type="PROSITE" id="PS51733">
    <property type="entry name" value="BPL_LPL_CATALYTIC"/>
    <property type="match status" value="1"/>
</dbReference>